<proteinExistence type="predicted"/>
<dbReference type="EMBL" id="GBXM01003074">
    <property type="protein sequence ID" value="JAI05504.1"/>
    <property type="molecule type" value="Transcribed_RNA"/>
</dbReference>
<protein>
    <submittedName>
        <fullName evidence="1">Uncharacterized protein</fullName>
    </submittedName>
</protein>
<evidence type="ECO:0000313" key="1">
    <source>
        <dbReference type="EMBL" id="JAI05504.1"/>
    </source>
</evidence>
<reference evidence="1" key="2">
    <citation type="journal article" date="2015" name="Fish Shellfish Immunol.">
        <title>Early steps in the European eel (Anguilla anguilla)-Vibrio vulnificus interaction in the gills: Role of the RtxA13 toxin.</title>
        <authorList>
            <person name="Callol A."/>
            <person name="Pajuelo D."/>
            <person name="Ebbesson L."/>
            <person name="Teles M."/>
            <person name="MacKenzie S."/>
            <person name="Amaro C."/>
        </authorList>
    </citation>
    <scope>NUCLEOTIDE SEQUENCE</scope>
</reference>
<name>A0A0E9XUZ0_ANGAN</name>
<organism evidence="1">
    <name type="scientific">Anguilla anguilla</name>
    <name type="common">European freshwater eel</name>
    <name type="synonym">Muraena anguilla</name>
    <dbReference type="NCBI Taxonomy" id="7936"/>
    <lineage>
        <taxon>Eukaryota</taxon>
        <taxon>Metazoa</taxon>
        <taxon>Chordata</taxon>
        <taxon>Craniata</taxon>
        <taxon>Vertebrata</taxon>
        <taxon>Euteleostomi</taxon>
        <taxon>Actinopterygii</taxon>
        <taxon>Neopterygii</taxon>
        <taxon>Teleostei</taxon>
        <taxon>Anguilliformes</taxon>
        <taxon>Anguillidae</taxon>
        <taxon>Anguilla</taxon>
    </lineage>
</organism>
<dbReference type="AlphaFoldDB" id="A0A0E9XUZ0"/>
<reference evidence="1" key="1">
    <citation type="submission" date="2014-11" db="EMBL/GenBank/DDBJ databases">
        <authorList>
            <person name="Amaro Gonzalez C."/>
        </authorList>
    </citation>
    <scope>NUCLEOTIDE SEQUENCE</scope>
</reference>
<accession>A0A0E9XUZ0</accession>
<sequence length="42" mass="4797">MVRTADTNTIIKRCAVNIVSTLYMLTLFAKNTTTKQNTLHIR</sequence>